<dbReference type="Proteomes" id="UP000321429">
    <property type="component" value="Unassembled WGS sequence"/>
</dbReference>
<dbReference type="Pfam" id="PF01501">
    <property type="entry name" value="Glyco_transf_8"/>
    <property type="match status" value="1"/>
</dbReference>
<reference evidence="1 2" key="1">
    <citation type="submission" date="2019-07" db="EMBL/GenBank/DDBJ databases">
        <title>Whole genome shotgun sequence of Lactobacillus siliginis NBRC 101315.</title>
        <authorList>
            <person name="Hosoyama A."/>
            <person name="Uohara A."/>
            <person name="Ohji S."/>
            <person name="Ichikawa N."/>
        </authorList>
    </citation>
    <scope>NUCLEOTIDE SEQUENCE [LARGE SCALE GENOMIC DNA]</scope>
    <source>
        <strain evidence="1 2">NBRC 101315</strain>
    </source>
</reference>
<gene>
    <name evidence="1" type="ORF">LSI01_14030</name>
</gene>
<dbReference type="InterPro" id="IPR050587">
    <property type="entry name" value="GNT1/Glycosyltrans_8"/>
</dbReference>
<dbReference type="InterPro" id="IPR002495">
    <property type="entry name" value="Glyco_trans_8"/>
</dbReference>
<dbReference type="GO" id="GO:0016757">
    <property type="term" value="F:glycosyltransferase activity"/>
    <property type="evidence" value="ECO:0007669"/>
    <property type="project" value="InterPro"/>
</dbReference>
<evidence type="ECO:0000313" key="2">
    <source>
        <dbReference type="Proteomes" id="UP000321429"/>
    </source>
</evidence>
<dbReference type="AlphaFoldDB" id="A0A510VQ64"/>
<dbReference type="EMBL" id="BJUD01000031">
    <property type="protein sequence ID" value="GEK29092.1"/>
    <property type="molecule type" value="Genomic_DNA"/>
</dbReference>
<evidence type="ECO:0000313" key="1">
    <source>
        <dbReference type="EMBL" id="GEK29092.1"/>
    </source>
</evidence>
<dbReference type="SUPFAM" id="SSF53448">
    <property type="entry name" value="Nucleotide-diphospho-sugar transferases"/>
    <property type="match status" value="1"/>
</dbReference>
<accession>A0A510VQ64</accession>
<organism evidence="1 2">
    <name type="scientific">Furfurilactobacillus siliginis</name>
    <dbReference type="NCBI Taxonomy" id="348151"/>
    <lineage>
        <taxon>Bacteria</taxon>
        <taxon>Bacillati</taxon>
        <taxon>Bacillota</taxon>
        <taxon>Bacilli</taxon>
        <taxon>Lactobacillales</taxon>
        <taxon>Lactobacillaceae</taxon>
        <taxon>Furfurilactobacillus</taxon>
    </lineage>
</organism>
<sequence>MKRSVMYTYNRGFENLVLVSVESLIQHYESPDDLQIWIFEANDSVSIVSDAISKLPELNGKPQISVSMWRHPDWTEEISNNVSNRFPSITLWRLGLPFTFTECDQILYLDADTLIYDDISKLFDLVDPNVPVAGVHDTFHYLNAAAGLNVENNENYVNSGVLVFNVQKYNECWSIDEFLKTVAEDDLGGFPDQDLVNKQFKNQIQQLPMAYNLQQNNAFLDGITNPPVKEHDRELLVEADKNVKIKHYLFPGKPNLSLISADHDKYREDWWATARLVQTLYGA</sequence>
<proteinExistence type="predicted"/>
<comment type="caution">
    <text evidence="1">The sequence shown here is derived from an EMBL/GenBank/DDBJ whole genome shotgun (WGS) entry which is preliminary data.</text>
</comment>
<dbReference type="OrthoDB" id="2291894at2"/>
<name>A0A510VQ64_9LACO</name>
<dbReference type="PANTHER" id="PTHR11183">
    <property type="entry name" value="GLYCOGENIN SUBFAMILY MEMBER"/>
    <property type="match status" value="1"/>
</dbReference>
<keyword evidence="1" id="KW-0808">Transferase</keyword>
<dbReference type="InterPro" id="IPR029044">
    <property type="entry name" value="Nucleotide-diphossugar_trans"/>
</dbReference>
<dbReference type="Gene3D" id="3.90.550.10">
    <property type="entry name" value="Spore Coat Polysaccharide Biosynthesis Protein SpsA, Chain A"/>
    <property type="match status" value="1"/>
</dbReference>
<dbReference type="RefSeq" id="WP_083484009.1">
    <property type="nucleotide sequence ID" value="NZ_JQCB01000017.1"/>
</dbReference>
<protein>
    <submittedName>
        <fullName evidence="1">Glucosyltransferase</fullName>
    </submittedName>
</protein>